<keyword evidence="2" id="KW-1185">Reference proteome</keyword>
<dbReference type="Proteomes" id="UP000314294">
    <property type="component" value="Unassembled WGS sequence"/>
</dbReference>
<evidence type="ECO:0000313" key="2">
    <source>
        <dbReference type="Proteomes" id="UP000314294"/>
    </source>
</evidence>
<protein>
    <submittedName>
        <fullName evidence="1">Uncharacterized protein</fullName>
    </submittedName>
</protein>
<organism evidence="1 2">
    <name type="scientific">Liparis tanakae</name>
    <name type="common">Tanaka's snailfish</name>
    <dbReference type="NCBI Taxonomy" id="230148"/>
    <lineage>
        <taxon>Eukaryota</taxon>
        <taxon>Metazoa</taxon>
        <taxon>Chordata</taxon>
        <taxon>Craniata</taxon>
        <taxon>Vertebrata</taxon>
        <taxon>Euteleostomi</taxon>
        <taxon>Actinopterygii</taxon>
        <taxon>Neopterygii</taxon>
        <taxon>Teleostei</taxon>
        <taxon>Neoteleostei</taxon>
        <taxon>Acanthomorphata</taxon>
        <taxon>Eupercaria</taxon>
        <taxon>Perciformes</taxon>
        <taxon>Cottioidei</taxon>
        <taxon>Cottales</taxon>
        <taxon>Liparidae</taxon>
        <taxon>Liparis</taxon>
    </lineage>
</organism>
<gene>
    <name evidence="1" type="ORF">EYF80_016922</name>
</gene>
<reference evidence="1 2" key="1">
    <citation type="submission" date="2019-03" db="EMBL/GenBank/DDBJ databases">
        <title>First draft genome of Liparis tanakae, snailfish: a comprehensive survey of snailfish specific genes.</title>
        <authorList>
            <person name="Kim W."/>
            <person name="Song I."/>
            <person name="Jeong J.-H."/>
            <person name="Kim D."/>
            <person name="Kim S."/>
            <person name="Ryu S."/>
            <person name="Song J.Y."/>
            <person name="Lee S.K."/>
        </authorList>
    </citation>
    <scope>NUCLEOTIDE SEQUENCE [LARGE SCALE GENOMIC DNA]</scope>
    <source>
        <tissue evidence="1">Muscle</tissue>
    </source>
</reference>
<dbReference type="EMBL" id="SRLO01000132">
    <property type="protein sequence ID" value="TNN72811.1"/>
    <property type="molecule type" value="Genomic_DNA"/>
</dbReference>
<proteinExistence type="predicted"/>
<accession>A0A4Z2I4W4</accession>
<comment type="caution">
    <text evidence="1">The sequence shown here is derived from an EMBL/GenBank/DDBJ whole genome shotgun (WGS) entry which is preliminary data.</text>
</comment>
<dbReference type="AlphaFoldDB" id="A0A4Z2I4W4"/>
<evidence type="ECO:0000313" key="1">
    <source>
        <dbReference type="EMBL" id="TNN72811.1"/>
    </source>
</evidence>
<sequence>MSPSTSEPFWQGERVDFSRAEHDTMLPPLTLTQHTPSGLHLVQDWTGTKSPWAGSSHCDYIAEEDTCHMELLLAVKASYRLVAAMNA</sequence>
<name>A0A4Z2I4W4_9TELE</name>